<dbReference type="SUPFAM" id="SSF51206">
    <property type="entry name" value="cAMP-binding domain-like"/>
    <property type="match status" value="1"/>
</dbReference>
<name>A0A8J2UBB8_9BACT</name>
<comment type="caution">
    <text evidence="1">The sequence shown here is derived from an EMBL/GenBank/DDBJ whole genome shotgun (WGS) entry which is preliminary data.</text>
</comment>
<organism evidence="1 2">
    <name type="scientific">Puia dinghuensis</name>
    <dbReference type="NCBI Taxonomy" id="1792502"/>
    <lineage>
        <taxon>Bacteria</taxon>
        <taxon>Pseudomonadati</taxon>
        <taxon>Bacteroidota</taxon>
        <taxon>Chitinophagia</taxon>
        <taxon>Chitinophagales</taxon>
        <taxon>Chitinophagaceae</taxon>
        <taxon>Puia</taxon>
    </lineage>
</organism>
<keyword evidence="2" id="KW-1185">Reference proteome</keyword>
<sequence length="203" mass="23556">MTMPNKNIVSDLIILSMDEFLVYLNIIKPMSPALVDRIRKTFKLRKFNKATYLMRNGENQDRALFVLNGLIRCFSLEGGAEVSKFFLQQYDALDAGIIHPGGISSFEYMQAIVDSLVLTCSKQELDQVYSDYPEFERHGRIIAQRCFSRIYAVLNCIRMHTARERYLFLRREFPDLIETVPDTYLASYVGIHPVTLSRIRQNL</sequence>
<dbReference type="Proteomes" id="UP000607559">
    <property type="component" value="Unassembled WGS sequence"/>
</dbReference>
<dbReference type="InterPro" id="IPR014710">
    <property type="entry name" value="RmlC-like_jellyroll"/>
</dbReference>
<evidence type="ECO:0000313" key="1">
    <source>
        <dbReference type="EMBL" id="GGA93059.1"/>
    </source>
</evidence>
<reference evidence="1" key="2">
    <citation type="submission" date="2020-09" db="EMBL/GenBank/DDBJ databases">
        <authorList>
            <person name="Sun Q."/>
            <person name="Zhou Y."/>
        </authorList>
    </citation>
    <scope>NUCLEOTIDE SEQUENCE</scope>
    <source>
        <strain evidence="1">CGMCC 1.15448</strain>
    </source>
</reference>
<dbReference type="Gene3D" id="2.60.120.10">
    <property type="entry name" value="Jelly Rolls"/>
    <property type="match status" value="1"/>
</dbReference>
<accession>A0A8J2UBB8</accession>
<proteinExistence type="predicted"/>
<dbReference type="EMBL" id="BMJC01000001">
    <property type="protein sequence ID" value="GGA93059.1"/>
    <property type="molecule type" value="Genomic_DNA"/>
</dbReference>
<evidence type="ECO:0000313" key="2">
    <source>
        <dbReference type="Proteomes" id="UP000607559"/>
    </source>
</evidence>
<protein>
    <submittedName>
        <fullName evidence="1">cAMP-binding protein</fullName>
    </submittedName>
</protein>
<dbReference type="AlphaFoldDB" id="A0A8J2UBB8"/>
<dbReference type="InterPro" id="IPR018490">
    <property type="entry name" value="cNMP-bd_dom_sf"/>
</dbReference>
<gene>
    <name evidence="1" type="ORF">GCM10011511_15570</name>
</gene>
<reference evidence="1" key="1">
    <citation type="journal article" date="2014" name="Int. J. Syst. Evol. Microbiol.">
        <title>Complete genome sequence of Corynebacterium casei LMG S-19264T (=DSM 44701T), isolated from a smear-ripened cheese.</title>
        <authorList>
            <consortium name="US DOE Joint Genome Institute (JGI-PGF)"/>
            <person name="Walter F."/>
            <person name="Albersmeier A."/>
            <person name="Kalinowski J."/>
            <person name="Ruckert C."/>
        </authorList>
    </citation>
    <scope>NUCLEOTIDE SEQUENCE</scope>
    <source>
        <strain evidence="1">CGMCC 1.15448</strain>
    </source>
</reference>